<dbReference type="PANTHER" id="PTHR43335:SF8">
    <property type="entry name" value="ABC TRANSPORTER, ATP-BINDING PROTEIN"/>
    <property type="match status" value="1"/>
</dbReference>
<evidence type="ECO:0000256" key="1">
    <source>
        <dbReference type="ARBA" id="ARBA00005417"/>
    </source>
</evidence>
<reference evidence="4 5" key="1">
    <citation type="submission" date="2023-06" db="EMBL/GenBank/DDBJ databases">
        <title>Five Gram-positive bacteria isolated from mangrove sediments in Shenzhen, Guangdong, China.</title>
        <authorList>
            <person name="Yu S."/>
            <person name="Zheng W."/>
            <person name="Huang Y."/>
        </authorList>
    </citation>
    <scope>NUCLEOTIDE SEQUENCE [LARGE SCALE GENOMIC DNA]</scope>
    <source>
        <strain evidence="4 5">SaN35-3</strain>
    </source>
</reference>
<organism evidence="4 5">
    <name type="scientific">Bacillus carboniphilus</name>
    <dbReference type="NCBI Taxonomy" id="86663"/>
    <lineage>
        <taxon>Bacteria</taxon>
        <taxon>Bacillati</taxon>
        <taxon>Bacillota</taxon>
        <taxon>Bacilli</taxon>
        <taxon>Bacillales</taxon>
        <taxon>Bacillaceae</taxon>
        <taxon>Bacillus</taxon>
    </lineage>
</organism>
<dbReference type="GO" id="GO:0005524">
    <property type="term" value="F:ATP binding"/>
    <property type="evidence" value="ECO:0007669"/>
    <property type="project" value="UniProtKB-KW"/>
</dbReference>
<dbReference type="InterPro" id="IPR003439">
    <property type="entry name" value="ABC_transporter-like_ATP-bd"/>
</dbReference>
<feature type="domain" description="ABC transporter" evidence="3">
    <location>
        <begin position="5"/>
        <end position="233"/>
    </location>
</feature>
<evidence type="ECO:0000313" key="5">
    <source>
        <dbReference type="Proteomes" id="UP001197974"/>
    </source>
</evidence>
<evidence type="ECO:0000259" key="3">
    <source>
        <dbReference type="PROSITE" id="PS50893"/>
    </source>
</evidence>
<keyword evidence="4" id="KW-0067">ATP-binding</keyword>
<dbReference type="EMBL" id="CP129013">
    <property type="protein sequence ID" value="WLR43416.1"/>
    <property type="molecule type" value="Genomic_DNA"/>
</dbReference>
<dbReference type="PROSITE" id="PS50893">
    <property type="entry name" value="ABC_TRANSPORTER_2"/>
    <property type="match status" value="1"/>
</dbReference>
<keyword evidence="2" id="KW-0813">Transport</keyword>
<dbReference type="InterPro" id="IPR027417">
    <property type="entry name" value="P-loop_NTPase"/>
</dbReference>
<dbReference type="Proteomes" id="UP001197974">
    <property type="component" value="Chromosome"/>
</dbReference>
<sequence>MSYIVKTNNLGKVIKKKSILTEVNLHVIQGEIYSLISQNKAGITSLFKLLTGLWKPTSGEVELFGERINRNAYLFLQKVGSMIDTPIFYENKTGFENLKMHCEYRGVYDQQHIAEAIELFDLKGMEDKPVHTYPFGLKQKLGIIRAITLKPELLIIDEPMNGLDPLEKRTLRNLIKYVNDYYNATVIISSHHLEELEQITDKVGVIQNGRLMKEETMDHIRTTFSKSIDFSISDCKKTAYLLEEQLQILHYQVLASGIIRIFDPSVPSHKIVNMLVKNNIQVHEVIQNQHSLENYIFNLSKGSGEFASMDGNRHQ</sequence>
<protein>
    <submittedName>
        <fullName evidence="4">ABC transporter ATP-binding protein</fullName>
    </submittedName>
</protein>
<dbReference type="PANTHER" id="PTHR43335">
    <property type="entry name" value="ABC TRANSPORTER, ATP-BINDING PROTEIN"/>
    <property type="match status" value="1"/>
</dbReference>
<dbReference type="Gene3D" id="3.40.50.300">
    <property type="entry name" value="P-loop containing nucleotide triphosphate hydrolases"/>
    <property type="match status" value="1"/>
</dbReference>
<proteinExistence type="inferred from homology"/>
<name>A0ABY9JVI5_9BACI</name>
<gene>
    <name evidence="4" type="ORF">LC087_04370</name>
</gene>
<accession>A0ABY9JVI5</accession>
<dbReference type="RefSeq" id="WP_226543293.1">
    <property type="nucleotide sequence ID" value="NZ_CP129013.1"/>
</dbReference>
<keyword evidence="4" id="KW-0547">Nucleotide-binding</keyword>
<evidence type="ECO:0000256" key="2">
    <source>
        <dbReference type="ARBA" id="ARBA00022448"/>
    </source>
</evidence>
<evidence type="ECO:0000313" key="4">
    <source>
        <dbReference type="EMBL" id="WLR43416.1"/>
    </source>
</evidence>
<dbReference type="Pfam" id="PF00005">
    <property type="entry name" value="ABC_tran"/>
    <property type="match status" value="1"/>
</dbReference>
<keyword evidence="5" id="KW-1185">Reference proteome</keyword>
<dbReference type="SUPFAM" id="SSF52540">
    <property type="entry name" value="P-loop containing nucleoside triphosphate hydrolases"/>
    <property type="match status" value="1"/>
</dbReference>
<comment type="similarity">
    <text evidence="1">Belongs to the ABC transporter superfamily.</text>
</comment>